<evidence type="ECO:0000313" key="6">
    <source>
        <dbReference type="Proteomes" id="UP000276232"/>
    </source>
</evidence>
<dbReference type="PANTHER" id="PTHR43099:SF5">
    <property type="entry name" value="HLYC_CORC FAMILY TRANSPORTER"/>
    <property type="match status" value="1"/>
</dbReference>
<evidence type="ECO:0000256" key="1">
    <source>
        <dbReference type="PROSITE-ProRule" id="PRU01193"/>
    </source>
</evidence>
<dbReference type="GO" id="GO:0016020">
    <property type="term" value="C:membrane"/>
    <property type="evidence" value="ECO:0007669"/>
    <property type="project" value="UniProtKB-UniRule"/>
</dbReference>
<gene>
    <name evidence="5" type="ORF">EDC03_1004</name>
</gene>
<evidence type="ECO:0000259" key="4">
    <source>
        <dbReference type="PROSITE" id="PS51846"/>
    </source>
</evidence>
<dbReference type="InterPro" id="IPR002550">
    <property type="entry name" value="CNNM"/>
</dbReference>
<feature type="transmembrane region" description="Helical" evidence="3">
    <location>
        <begin position="51"/>
        <end position="76"/>
    </location>
</feature>
<dbReference type="Gene3D" id="3.10.580.10">
    <property type="entry name" value="CBS-domain"/>
    <property type="match status" value="1"/>
</dbReference>
<organism evidence="5 6">
    <name type="scientific">Pseudokineococcus lusitanus</name>
    <dbReference type="NCBI Taxonomy" id="763993"/>
    <lineage>
        <taxon>Bacteria</taxon>
        <taxon>Bacillati</taxon>
        <taxon>Actinomycetota</taxon>
        <taxon>Actinomycetes</taxon>
        <taxon>Kineosporiales</taxon>
        <taxon>Kineosporiaceae</taxon>
        <taxon>Pseudokineococcus</taxon>
    </lineage>
</organism>
<dbReference type="OrthoDB" id="110231at2"/>
<keyword evidence="1 3" id="KW-1133">Transmembrane helix</keyword>
<dbReference type="InterPro" id="IPR051676">
    <property type="entry name" value="UPF0053_domain"/>
</dbReference>
<keyword evidence="1 3" id="KW-0812">Transmembrane</keyword>
<dbReference type="SUPFAM" id="SSF54631">
    <property type="entry name" value="CBS-domain pair"/>
    <property type="match status" value="1"/>
</dbReference>
<feature type="domain" description="CNNM transmembrane" evidence="4">
    <location>
        <begin position="1"/>
        <end position="201"/>
    </location>
</feature>
<dbReference type="PANTHER" id="PTHR43099">
    <property type="entry name" value="UPF0053 PROTEIN YRKA"/>
    <property type="match status" value="1"/>
</dbReference>
<reference evidence="5 6" key="1">
    <citation type="journal article" date="2015" name="Stand. Genomic Sci.">
        <title>Genomic Encyclopedia of Bacterial and Archaeal Type Strains, Phase III: the genomes of soil and plant-associated and newly described type strains.</title>
        <authorList>
            <person name="Whitman W.B."/>
            <person name="Woyke T."/>
            <person name="Klenk H.P."/>
            <person name="Zhou Y."/>
            <person name="Lilburn T.G."/>
            <person name="Beck B.J."/>
            <person name="De Vos P."/>
            <person name="Vandamme P."/>
            <person name="Eisen J.A."/>
            <person name="Garrity G."/>
            <person name="Hugenholtz P."/>
            <person name="Kyrpides N.C."/>
        </authorList>
    </citation>
    <scope>NUCLEOTIDE SEQUENCE [LARGE SCALE GENOMIC DNA]</scope>
    <source>
        <strain evidence="5 6">CECT 7306</strain>
    </source>
</reference>
<feature type="region of interest" description="Disordered" evidence="2">
    <location>
        <begin position="339"/>
        <end position="373"/>
    </location>
</feature>
<accession>A0A3N1HQT6</accession>
<sequence>MSGLEVTVWTAVIITLSAFFVAVEFAMLASKPYRLEDAAPRSRSARAALRSANELTVVLAGCQLGITACTLALGAITKPAVQYSLAPLLDTAALPSWVAGVVAFVLALVVVTFLHLVVGEMAPKSWAIAHPETSATLLALPMRGFMVVTRPVLLLMNEMANAMLRRIGVEPVNERHETSTSDDLRQLVEHSANVGALDATYRARITGALDLEQLSLADLLPDRPSITAVPADAVARQVREVSRASGHLRVLVEDGAGVPRRVVHVRDTLLLADDAPVADRAADVLTLDPGTALGATLAAMRRTSNQLVLVRAEGSAPRGVVTVNDIIGRLFPETVRTPEPASVGAVRPPSRRALGTAVAESRRATQGGGAGGR</sequence>
<evidence type="ECO:0000256" key="2">
    <source>
        <dbReference type="SAM" id="MobiDB-lite"/>
    </source>
</evidence>
<keyword evidence="1 3" id="KW-0472">Membrane</keyword>
<dbReference type="Pfam" id="PF01595">
    <property type="entry name" value="CNNM"/>
    <property type="match status" value="1"/>
</dbReference>
<dbReference type="EMBL" id="RJKN01000002">
    <property type="protein sequence ID" value="ROP44874.1"/>
    <property type="molecule type" value="Genomic_DNA"/>
</dbReference>
<evidence type="ECO:0000256" key="3">
    <source>
        <dbReference type="SAM" id="Phobius"/>
    </source>
</evidence>
<proteinExistence type="predicted"/>
<dbReference type="PROSITE" id="PS51846">
    <property type="entry name" value="CNNM"/>
    <property type="match status" value="1"/>
</dbReference>
<dbReference type="AlphaFoldDB" id="A0A3N1HQT6"/>
<keyword evidence="6" id="KW-1185">Reference proteome</keyword>
<dbReference type="InParanoid" id="A0A3N1HQT6"/>
<comment type="caution">
    <text evidence="5">The sequence shown here is derived from an EMBL/GenBank/DDBJ whole genome shotgun (WGS) entry which is preliminary data.</text>
</comment>
<feature type="transmembrane region" description="Helical" evidence="3">
    <location>
        <begin position="96"/>
        <end position="118"/>
    </location>
</feature>
<evidence type="ECO:0000313" key="5">
    <source>
        <dbReference type="EMBL" id="ROP44874.1"/>
    </source>
</evidence>
<name>A0A3N1HQT6_9ACTN</name>
<dbReference type="RefSeq" id="WP_123379096.1">
    <property type="nucleotide sequence ID" value="NZ_RJKN01000002.1"/>
</dbReference>
<feature type="transmembrane region" description="Helical" evidence="3">
    <location>
        <begin position="6"/>
        <end position="30"/>
    </location>
</feature>
<dbReference type="InterPro" id="IPR046342">
    <property type="entry name" value="CBS_dom_sf"/>
</dbReference>
<protein>
    <submittedName>
        <fullName evidence="5">CBS domain containing-hemolysin-like protein</fullName>
    </submittedName>
</protein>
<dbReference type="Proteomes" id="UP000276232">
    <property type="component" value="Unassembled WGS sequence"/>
</dbReference>